<keyword evidence="3" id="KW-1185">Reference proteome</keyword>
<name>A0AAV6JVE0_9ERIC</name>
<evidence type="ECO:0000313" key="3">
    <source>
        <dbReference type="Proteomes" id="UP000823749"/>
    </source>
</evidence>
<comment type="caution">
    <text evidence="2">The sequence shown here is derived from an EMBL/GenBank/DDBJ whole genome shotgun (WGS) entry which is preliminary data.</text>
</comment>
<dbReference type="EMBL" id="JACTNZ010000006">
    <property type="protein sequence ID" value="KAG5544162.1"/>
    <property type="molecule type" value="Genomic_DNA"/>
</dbReference>
<proteinExistence type="predicted"/>
<accession>A0AAV6JVE0</accession>
<protein>
    <submittedName>
        <fullName evidence="2">Uncharacterized protein</fullName>
    </submittedName>
</protein>
<dbReference type="Proteomes" id="UP000823749">
    <property type="component" value="Chromosome 6"/>
</dbReference>
<sequence>MRSVRRGSIAVGVDRGPKEQNHSWKQKDSGQIGVTGIRPVPRVGFATLVRHLHPLECYLAQPTAYLDSPACGLSPIGLHPSSLVRFSGDLAAASPKSPMLRLAGWAISWVPIYPCVAREFVKNLEKGYHGGTLTTTVDGRKMIFGPEEIAKAVGTEFVASGPFTDDIMTMHPTLLKLYLLAIRVVSLKSGEGICLAP</sequence>
<feature type="region of interest" description="Disordered" evidence="1">
    <location>
        <begin position="1"/>
        <end position="35"/>
    </location>
</feature>
<evidence type="ECO:0000256" key="1">
    <source>
        <dbReference type="SAM" id="MobiDB-lite"/>
    </source>
</evidence>
<evidence type="ECO:0000313" key="2">
    <source>
        <dbReference type="EMBL" id="KAG5544162.1"/>
    </source>
</evidence>
<reference evidence="2 3" key="1">
    <citation type="submission" date="2020-08" db="EMBL/GenBank/DDBJ databases">
        <title>Plant Genome Project.</title>
        <authorList>
            <person name="Zhang R.-G."/>
        </authorList>
    </citation>
    <scope>NUCLEOTIDE SEQUENCE [LARGE SCALE GENOMIC DNA]</scope>
    <source>
        <strain evidence="2">WSP0</strain>
        <tissue evidence="2">Leaf</tissue>
    </source>
</reference>
<organism evidence="2 3">
    <name type="scientific">Rhododendron griersonianum</name>
    <dbReference type="NCBI Taxonomy" id="479676"/>
    <lineage>
        <taxon>Eukaryota</taxon>
        <taxon>Viridiplantae</taxon>
        <taxon>Streptophyta</taxon>
        <taxon>Embryophyta</taxon>
        <taxon>Tracheophyta</taxon>
        <taxon>Spermatophyta</taxon>
        <taxon>Magnoliopsida</taxon>
        <taxon>eudicotyledons</taxon>
        <taxon>Gunneridae</taxon>
        <taxon>Pentapetalae</taxon>
        <taxon>asterids</taxon>
        <taxon>Ericales</taxon>
        <taxon>Ericaceae</taxon>
        <taxon>Ericoideae</taxon>
        <taxon>Rhodoreae</taxon>
        <taxon>Rhododendron</taxon>
    </lineage>
</organism>
<feature type="compositionally biased region" description="Basic and acidic residues" evidence="1">
    <location>
        <begin position="15"/>
        <end position="28"/>
    </location>
</feature>
<dbReference type="AlphaFoldDB" id="A0AAV6JVE0"/>
<gene>
    <name evidence="2" type="ORF">RHGRI_016792</name>
</gene>